<gene>
    <name evidence="3" type="ORF">M670_04491</name>
</gene>
<name>A0A072NGF1_SCHAZ</name>
<evidence type="ECO:0000259" key="2">
    <source>
        <dbReference type="SMART" id="SM00867"/>
    </source>
</evidence>
<evidence type="ECO:0000256" key="1">
    <source>
        <dbReference type="ARBA" id="ARBA00008812"/>
    </source>
</evidence>
<comment type="caution">
    <text evidence="3">The sequence shown here is derived from an EMBL/GenBank/DDBJ whole genome shotgun (WGS) entry which is preliminary data.</text>
</comment>
<dbReference type="Gene3D" id="2.40.128.110">
    <property type="entry name" value="Lipid/polyisoprenoid-binding, YceI-like"/>
    <property type="match status" value="1"/>
</dbReference>
<evidence type="ECO:0000313" key="4">
    <source>
        <dbReference type="Proteomes" id="UP000027936"/>
    </source>
</evidence>
<dbReference type="PANTHER" id="PTHR34406:SF1">
    <property type="entry name" value="PROTEIN YCEI"/>
    <property type="match status" value="1"/>
</dbReference>
<protein>
    <recommendedName>
        <fullName evidence="2">Lipid/polyisoprenoid-binding YceI-like domain-containing protein</fullName>
    </recommendedName>
</protein>
<dbReference type="SMART" id="SM00867">
    <property type="entry name" value="YceI"/>
    <property type="match status" value="1"/>
</dbReference>
<dbReference type="SUPFAM" id="SSF101874">
    <property type="entry name" value="YceI-like"/>
    <property type="match status" value="1"/>
</dbReference>
<dbReference type="Pfam" id="PF04264">
    <property type="entry name" value="YceI"/>
    <property type="match status" value="1"/>
</dbReference>
<comment type="similarity">
    <text evidence="1">Belongs to the UPF0312 family.</text>
</comment>
<dbReference type="RefSeq" id="WP_035198457.1">
    <property type="nucleotide sequence ID" value="NZ_JJRY01000029.1"/>
</dbReference>
<dbReference type="EMBL" id="JJRY01000029">
    <property type="protein sequence ID" value="KEF36332.1"/>
    <property type="molecule type" value="Genomic_DNA"/>
</dbReference>
<dbReference type="InterPro" id="IPR036761">
    <property type="entry name" value="TTHA0802/YceI-like_sf"/>
</dbReference>
<reference evidence="3 4" key="1">
    <citation type="submission" date="2014-04" db="EMBL/GenBank/DDBJ databases">
        <title>Draft genome sequence of Bacillus azotoformans MEV2011, a (co-) denitrifying strain unable to grow in the presence of oxygen.</title>
        <authorList>
            <person name="Nielsen M."/>
            <person name="Schreiber L."/>
            <person name="Finster K."/>
            <person name="Schramm A."/>
        </authorList>
    </citation>
    <scope>NUCLEOTIDE SEQUENCE [LARGE SCALE GENOMIC DNA]</scope>
    <source>
        <strain evidence="3 4">MEV2011</strain>
    </source>
</reference>
<evidence type="ECO:0000313" key="3">
    <source>
        <dbReference type="EMBL" id="KEF36332.1"/>
    </source>
</evidence>
<proteinExistence type="inferred from homology"/>
<dbReference type="AlphaFoldDB" id="A0A072NGF1"/>
<feature type="domain" description="Lipid/polyisoprenoid-binding YceI-like" evidence="2">
    <location>
        <begin position="3"/>
        <end position="173"/>
    </location>
</feature>
<sequence>MSIFTLDKVHSGIGFQVKHMMVSKAKGEFKNFDVAVEGDINNLEGLKINATIDAASISTNNDDRDGHLRSADFFDAENYQTIKIEGQSIKKISDEEYELIALVTIKDVTNTEKFTVEFSGVSKNPMDGSTVTGFDVEGKINRENYGLTWNAALETGGFLVGKDVKLSANFEFVVA</sequence>
<organism evidence="3 4">
    <name type="scientific">Schinkia azotoformans MEV2011</name>
    <dbReference type="NCBI Taxonomy" id="1348973"/>
    <lineage>
        <taxon>Bacteria</taxon>
        <taxon>Bacillati</taxon>
        <taxon>Bacillota</taxon>
        <taxon>Bacilli</taxon>
        <taxon>Bacillales</taxon>
        <taxon>Bacillaceae</taxon>
        <taxon>Calidifontibacillus/Schinkia group</taxon>
        <taxon>Schinkia</taxon>
    </lineage>
</organism>
<dbReference type="PATRIC" id="fig|1348973.3.peg.4362"/>
<dbReference type="PANTHER" id="PTHR34406">
    <property type="entry name" value="PROTEIN YCEI"/>
    <property type="match status" value="1"/>
</dbReference>
<dbReference type="OrthoDB" id="9811006at2"/>
<dbReference type="InterPro" id="IPR007372">
    <property type="entry name" value="Lipid/polyisoprenoid-bd_YceI"/>
</dbReference>
<dbReference type="Proteomes" id="UP000027936">
    <property type="component" value="Unassembled WGS sequence"/>
</dbReference>
<accession>A0A072NGF1</accession>